<evidence type="ECO:0000256" key="1">
    <source>
        <dbReference type="PROSITE-ProRule" id="PRU00023"/>
    </source>
</evidence>
<dbReference type="Proteomes" id="UP000053095">
    <property type="component" value="Unassembled WGS sequence"/>
</dbReference>
<feature type="repeat" description="ANK" evidence="1">
    <location>
        <begin position="36"/>
        <end position="68"/>
    </location>
</feature>
<dbReference type="SUPFAM" id="SSF48403">
    <property type="entry name" value="Ankyrin repeat"/>
    <property type="match status" value="1"/>
</dbReference>
<organism evidence="2 3">
    <name type="scientific">Talaromyces pinophilus</name>
    <name type="common">Penicillium pinophilum</name>
    <dbReference type="NCBI Taxonomy" id="128442"/>
    <lineage>
        <taxon>Eukaryota</taxon>
        <taxon>Fungi</taxon>
        <taxon>Dikarya</taxon>
        <taxon>Ascomycota</taxon>
        <taxon>Pezizomycotina</taxon>
        <taxon>Eurotiomycetes</taxon>
        <taxon>Eurotiomycetidae</taxon>
        <taxon>Eurotiales</taxon>
        <taxon>Trichocomaceae</taxon>
        <taxon>Talaromyces</taxon>
        <taxon>Talaromyces sect. Talaromyces</taxon>
    </lineage>
</organism>
<keyword evidence="1" id="KW-0040">ANK repeat</keyword>
<evidence type="ECO:0000313" key="2">
    <source>
        <dbReference type="EMBL" id="GAM35929.1"/>
    </source>
</evidence>
<accession>A0A510NUL9</accession>
<dbReference type="Gene3D" id="1.25.40.20">
    <property type="entry name" value="Ankyrin repeat-containing domain"/>
    <property type="match status" value="1"/>
</dbReference>
<proteinExistence type="predicted"/>
<dbReference type="PROSITE" id="PS50088">
    <property type="entry name" value="ANK_REPEAT"/>
    <property type="match status" value="1"/>
</dbReference>
<dbReference type="InterPro" id="IPR036770">
    <property type="entry name" value="Ankyrin_rpt-contain_sf"/>
</dbReference>
<sequence>MLLSKFETIGTLNSGYFREVGALDFRLDFRDPEDYEANSPLSWAVEQEDVKYVKRFLSEGADPNYERASKSNLLKAVKLQ</sequence>
<reference evidence="3" key="1">
    <citation type="journal article" date="2015" name="Genome Announc.">
        <title>Draft genome sequence of Talaromyces cellulolyticus strain Y-94, a source of lignocellulosic biomass-degrading enzymes.</title>
        <authorList>
            <person name="Fujii T."/>
            <person name="Koike H."/>
            <person name="Sawayama S."/>
            <person name="Yano S."/>
            <person name="Inoue H."/>
        </authorList>
    </citation>
    <scope>NUCLEOTIDE SEQUENCE [LARGE SCALE GENOMIC DNA]</scope>
    <source>
        <strain evidence="3">Y-94</strain>
    </source>
</reference>
<keyword evidence="3" id="KW-1185">Reference proteome</keyword>
<protein>
    <submittedName>
        <fullName evidence="2">Uncharacterized protein</fullName>
    </submittedName>
</protein>
<evidence type="ECO:0000313" key="3">
    <source>
        <dbReference type="Proteomes" id="UP000053095"/>
    </source>
</evidence>
<name>A0A510NUL9_TALPI</name>
<dbReference type="InterPro" id="IPR002110">
    <property type="entry name" value="Ankyrin_rpt"/>
</dbReference>
<dbReference type="EMBL" id="DF933814">
    <property type="protein sequence ID" value="GAM35929.1"/>
    <property type="molecule type" value="Genomic_DNA"/>
</dbReference>
<gene>
    <name evidence="2" type="ORF">TCE0_018f04636</name>
</gene>
<dbReference type="AlphaFoldDB" id="A0A510NUL9"/>